<keyword evidence="2" id="KW-1185">Reference proteome</keyword>
<name>A0ABQ5R973_9ACTN</name>
<accession>A0ABQ5R973</accession>
<dbReference type="EMBL" id="BSDI01000076">
    <property type="protein sequence ID" value="GLI03128.1"/>
    <property type="molecule type" value="Genomic_DNA"/>
</dbReference>
<dbReference type="Proteomes" id="UP001144280">
    <property type="component" value="Unassembled WGS sequence"/>
</dbReference>
<evidence type="ECO:0000313" key="1">
    <source>
        <dbReference type="EMBL" id="GLI03128.1"/>
    </source>
</evidence>
<proteinExistence type="predicted"/>
<reference evidence="1" key="1">
    <citation type="submission" date="2022-12" db="EMBL/GenBank/DDBJ databases">
        <title>New Phytohabitans aurantiacus sp. RD004123 nov., an actinomycete isolated from soil.</title>
        <authorList>
            <person name="Triningsih D.W."/>
            <person name="Harunari E."/>
            <person name="Igarashi Y."/>
        </authorList>
    </citation>
    <scope>NUCLEOTIDE SEQUENCE</scope>
    <source>
        <strain evidence="1">RD004123</strain>
    </source>
</reference>
<dbReference type="RefSeq" id="WP_281905093.1">
    <property type="nucleotide sequence ID" value="NZ_BSDI01000076.1"/>
</dbReference>
<comment type="caution">
    <text evidence="1">The sequence shown here is derived from an EMBL/GenBank/DDBJ whole genome shotgun (WGS) entry which is preliminary data.</text>
</comment>
<protein>
    <submittedName>
        <fullName evidence="1">Uncharacterized protein</fullName>
    </submittedName>
</protein>
<sequence length="144" mass="15440">MDTLTAAGRTGRLLATLVAGVLLLAGTIWGVDDDFPFGPFRMYSTAPGSNEPAPDTRVEGVEGNGTIVPLTERNTGIRRAEIEGQMAAYQADPSRLRQVADAYASHNPGAPALVEVRIVIRREGVKDSRPTGTHTDETVARWNP</sequence>
<gene>
    <name evidence="1" type="ORF">Pa4123_84060</name>
</gene>
<organism evidence="1 2">
    <name type="scientific">Phytohabitans aurantiacus</name>
    <dbReference type="NCBI Taxonomy" id="3016789"/>
    <lineage>
        <taxon>Bacteria</taxon>
        <taxon>Bacillati</taxon>
        <taxon>Actinomycetota</taxon>
        <taxon>Actinomycetes</taxon>
        <taxon>Micromonosporales</taxon>
        <taxon>Micromonosporaceae</taxon>
    </lineage>
</organism>
<evidence type="ECO:0000313" key="2">
    <source>
        <dbReference type="Proteomes" id="UP001144280"/>
    </source>
</evidence>